<gene>
    <name evidence="10" type="primary">murF</name>
    <name evidence="15" type="ORF">CVT63_00390</name>
</gene>
<protein>
    <recommendedName>
        <fullName evidence="10 11">UDP-N-acetylmuramoyl-tripeptide--D-alanyl-D-alanine ligase</fullName>
        <ecNumber evidence="10 11">6.3.2.10</ecNumber>
    </recommendedName>
    <alternativeName>
        <fullName evidence="10">D-alanyl-D-alanine-adding enzyme</fullName>
    </alternativeName>
</protein>
<dbReference type="Pfam" id="PF01225">
    <property type="entry name" value="Mur_ligase"/>
    <property type="match status" value="1"/>
</dbReference>
<keyword evidence="7 10" id="KW-0573">Peptidoglycan synthesis</keyword>
<dbReference type="HAMAP" id="MF_02019">
    <property type="entry name" value="MurF"/>
    <property type="match status" value="1"/>
</dbReference>
<evidence type="ECO:0000256" key="5">
    <source>
        <dbReference type="ARBA" id="ARBA00022840"/>
    </source>
</evidence>
<organism evidence="15 16">
    <name type="scientific">Candidatus Anoxymicrobium japonicum</name>
    <dbReference type="NCBI Taxonomy" id="2013648"/>
    <lineage>
        <taxon>Bacteria</taxon>
        <taxon>Bacillati</taxon>
        <taxon>Actinomycetota</taxon>
        <taxon>Candidatus Geothermincolia</taxon>
        <taxon>Candidatus Geothermincolales</taxon>
        <taxon>Candidatus Anoxymicrobiaceae</taxon>
        <taxon>Candidatus Anoxymicrobium</taxon>
    </lineage>
</organism>
<evidence type="ECO:0000256" key="9">
    <source>
        <dbReference type="ARBA" id="ARBA00023316"/>
    </source>
</evidence>
<dbReference type="InterPro" id="IPR005863">
    <property type="entry name" value="UDP-N-AcMur_synth"/>
</dbReference>
<sequence length="491" mass="52376">MTDRYSWSAYGRCEVRKISLDQIAKAMGGTVSVSSPDCVVSRVGIDTRNLAGRDMFFALKGPRYDGHAFLCDALRAGVKAAVVNARNHLAYEFRAKNPGFPVVLVKDTTKALGDLAAFVREGLNVNAVSITGTTGKTCTKDFLVSILLEDRSVCASEDNQNNEIGVPLTIFRANKKDSALVTELGARHPGDIKRLVEIVKPGAGIITNVGPGHLKLFKTMEIVAETKAELAVGLPEDGDLFLNAGDPSSVDIARKTRARVTRFGRGRGAAYRVDKVRVGERGKCAFELCGPGFRIDVSLPLVGRHQVQNALAAAACAHVLGSKPQAIKKGLQGASIARMRTECVECADGYLVINDAYNANPPSMESALRTIGDVGGARRTIAVLGGMAELGPSSREFHVEVGRKAAELDVDLLVAVGKMARPIASGAVEGGMPKGSVFRCDDVMEALDTLKCIVEPRDVILVKASRVFGLESISNQLTSRAFIRDKLAANV</sequence>
<evidence type="ECO:0000256" key="1">
    <source>
        <dbReference type="ARBA" id="ARBA00022490"/>
    </source>
</evidence>
<dbReference type="PANTHER" id="PTHR43024:SF1">
    <property type="entry name" value="UDP-N-ACETYLMURAMOYL-TRIPEPTIDE--D-ALANYL-D-ALANINE LIGASE"/>
    <property type="match status" value="1"/>
</dbReference>
<comment type="subcellular location">
    <subcellularLocation>
        <location evidence="10 11">Cytoplasm</location>
    </subcellularLocation>
</comment>
<dbReference type="UniPathway" id="UPA00219"/>
<dbReference type="Gene3D" id="3.40.1390.10">
    <property type="entry name" value="MurE/MurF, N-terminal domain"/>
    <property type="match status" value="1"/>
</dbReference>
<evidence type="ECO:0000259" key="13">
    <source>
        <dbReference type="Pfam" id="PF02875"/>
    </source>
</evidence>
<comment type="caution">
    <text evidence="15">The sequence shown here is derived from an EMBL/GenBank/DDBJ whole genome shotgun (WGS) entry which is preliminary data.</text>
</comment>
<dbReference type="GO" id="GO:0051301">
    <property type="term" value="P:cell division"/>
    <property type="evidence" value="ECO:0007669"/>
    <property type="project" value="UniProtKB-KW"/>
</dbReference>
<evidence type="ECO:0000313" key="16">
    <source>
        <dbReference type="Proteomes" id="UP000233654"/>
    </source>
</evidence>
<dbReference type="InterPro" id="IPR000713">
    <property type="entry name" value="Mur_ligase_N"/>
</dbReference>
<dbReference type="InterPro" id="IPR035911">
    <property type="entry name" value="MurE/MurF_N"/>
</dbReference>
<dbReference type="Gene3D" id="3.90.190.20">
    <property type="entry name" value="Mur ligase, C-terminal domain"/>
    <property type="match status" value="1"/>
</dbReference>
<comment type="catalytic activity">
    <reaction evidence="10 11">
        <text>D-alanyl-D-alanine + UDP-N-acetyl-alpha-D-muramoyl-L-alanyl-gamma-D-glutamyl-meso-2,6-diaminopimelate + ATP = UDP-N-acetyl-alpha-D-muramoyl-L-alanyl-gamma-D-glutamyl-meso-2,6-diaminopimeloyl-D-alanyl-D-alanine + ADP + phosphate + H(+)</text>
        <dbReference type="Rhea" id="RHEA:28374"/>
        <dbReference type="ChEBI" id="CHEBI:15378"/>
        <dbReference type="ChEBI" id="CHEBI:30616"/>
        <dbReference type="ChEBI" id="CHEBI:43474"/>
        <dbReference type="ChEBI" id="CHEBI:57822"/>
        <dbReference type="ChEBI" id="CHEBI:61386"/>
        <dbReference type="ChEBI" id="CHEBI:83905"/>
        <dbReference type="ChEBI" id="CHEBI:456216"/>
        <dbReference type="EC" id="6.3.2.10"/>
    </reaction>
</comment>
<dbReference type="Pfam" id="PF08245">
    <property type="entry name" value="Mur_ligase_M"/>
    <property type="match status" value="1"/>
</dbReference>
<evidence type="ECO:0000259" key="14">
    <source>
        <dbReference type="Pfam" id="PF08245"/>
    </source>
</evidence>
<keyword evidence="1 10" id="KW-0963">Cytoplasm</keyword>
<dbReference type="InterPro" id="IPR013221">
    <property type="entry name" value="Mur_ligase_cen"/>
</dbReference>
<dbReference type="EC" id="6.3.2.10" evidence="10 11"/>
<reference evidence="15 16" key="1">
    <citation type="journal article" date="2017" name="ISME J.">
        <title>Potential for microbial H2 and metal transformations associated with novel bacteria and archaea in deep terrestrial subsurface sediments.</title>
        <authorList>
            <person name="Hernsdorf A.W."/>
            <person name="Amano Y."/>
            <person name="Miyakawa K."/>
            <person name="Ise K."/>
            <person name="Suzuki Y."/>
            <person name="Anantharaman K."/>
            <person name="Probst A."/>
            <person name="Burstein D."/>
            <person name="Thomas B.C."/>
            <person name="Banfield J.F."/>
        </authorList>
    </citation>
    <scope>NUCLEOTIDE SEQUENCE [LARGE SCALE GENOMIC DNA]</scope>
    <source>
        <strain evidence="15">HGW-Actinobacteria-3</strain>
    </source>
</reference>
<dbReference type="GO" id="GO:0009252">
    <property type="term" value="P:peptidoglycan biosynthetic process"/>
    <property type="evidence" value="ECO:0007669"/>
    <property type="project" value="UniProtKB-UniRule"/>
</dbReference>
<comment type="similarity">
    <text evidence="10">Belongs to the MurCDEF family. MurF subfamily.</text>
</comment>
<evidence type="ECO:0000256" key="8">
    <source>
        <dbReference type="ARBA" id="ARBA00023306"/>
    </source>
</evidence>
<dbReference type="SUPFAM" id="SSF53244">
    <property type="entry name" value="MurD-like peptide ligases, peptide-binding domain"/>
    <property type="match status" value="1"/>
</dbReference>
<dbReference type="Proteomes" id="UP000233654">
    <property type="component" value="Unassembled WGS sequence"/>
</dbReference>
<keyword evidence="9 10" id="KW-0961">Cell wall biogenesis/degradation</keyword>
<keyword evidence="3 10" id="KW-0132">Cell division</keyword>
<dbReference type="InterPro" id="IPR036615">
    <property type="entry name" value="Mur_ligase_C_dom_sf"/>
</dbReference>
<evidence type="ECO:0000259" key="12">
    <source>
        <dbReference type="Pfam" id="PF01225"/>
    </source>
</evidence>
<keyword evidence="6 10" id="KW-0133">Cell shape</keyword>
<feature type="domain" description="Mur ligase N-terminal catalytic" evidence="12">
    <location>
        <begin position="40"/>
        <end position="118"/>
    </location>
</feature>
<feature type="domain" description="Mur ligase C-terminal" evidence="13">
    <location>
        <begin position="339"/>
        <end position="466"/>
    </location>
</feature>
<comment type="function">
    <text evidence="10 11">Involved in cell wall formation. Catalyzes the final step in the synthesis of UDP-N-acetylmuramoyl-pentapeptide, the precursor of murein.</text>
</comment>
<dbReference type="Pfam" id="PF02875">
    <property type="entry name" value="Mur_ligase_C"/>
    <property type="match status" value="1"/>
</dbReference>
<name>A0A2N3G8B8_9ACTN</name>
<keyword evidence="5 10" id="KW-0067">ATP-binding</keyword>
<keyword evidence="2 10" id="KW-0436">Ligase</keyword>
<dbReference type="SUPFAM" id="SSF53623">
    <property type="entry name" value="MurD-like peptide ligases, catalytic domain"/>
    <property type="match status" value="1"/>
</dbReference>
<dbReference type="GO" id="GO:0008360">
    <property type="term" value="P:regulation of cell shape"/>
    <property type="evidence" value="ECO:0007669"/>
    <property type="project" value="UniProtKB-KW"/>
</dbReference>
<dbReference type="AlphaFoldDB" id="A0A2N3G8B8"/>
<evidence type="ECO:0000313" key="15">
    <source>
        <dbReference type="EMBL" id="PKQ28862.1"/>
    </source>
</evidence>
<dbReference type="GO" id="GO:0008766">
    <property type="term" value="F:UDP-N-acetylmuramoylalanyl-D-glutamyl-2,6-diaminopimelate-D-alanyl-D-alanine ligase activity"/>
    <property type="evidence" value="ECO:0007669"/>
    <property type="project" value="RHEA"/>
</dbReference>
<dbReference type="InterPro" id="IPR004101">
    <property type="entry name" value="Mur_ligase_C"/>
</dbReference>
<comment type="caution">
    <text evidence="10">Lacks conserved residue(s) required for the propagation of feature annotation.</text>
</comment>
<keyword evidence="4 10" id="KW-0547">Nucleotide-binding</keyword>
<keyword evidence="8 10" id="KW-0131">Cell cycle</keyword>
<dbReference type="InterPro" id="IPR051046">
    <property type="entry name" value="MurCDEF_CellWall_CoF430Synth"/>
</dbReference>
<evidence type="ECO:0000256" key="7">
    <source>
        <dbReference type="ARBA" id="ARBA00022984"/>
    </source>
</evidence>
<proteinExistence type="inferred from homology"/>
<evidence type="ECO:0000256" key="4">
    <source>
        <dbReference type="ARBA" id="ARBA00022741"/>
    </source>
</evidence>
<dbReference type="SUPFAM" id="SSF63418">
    <property type="entry name" value="MurE/MurF N-terminal domain"/>
    <property type="match status" value="1"/>
</dbReference>
<feature type="domain" description="Mur ligase central" evidence="14">
    <location>
        <begin position="130"/>
        <end position="317"/>
    </location>
</feature>
<evidence type="ECO:0000256" key="2">
    <source>
        <dbReference type="ARBA" id="ARBA00022598"/>
    </source>
</evidence>
<accession>A0A2N3G8B8</accession>
<dbReference type="EMBL" id="PHEX01000003">
    <property type="protein sequence ID" value="PKQ28862.1"/>
    <property type="molecule type" value="Genomic_DNA"/>
</dbReference>
<comment type="pathway">
    <text evidence="10 11">Cell wall biogenesis; peptidoglycan biosynthesis.</text>
</comment>
<evidence type="ECO:0000256" key="3">
    <source>
        <dbReference type="ARBA" id="ARBA00022618"/>
    </source>
</evidence>
<dbReference type="GO" id="GO:0071555">
    <property type="term" value="P:cell wall organization"/>
    <property type="evidence" value="ECO:0007669"/>
    <property type="project" value="UniProtKB-KW"/>
</dbReference>
<dbReference type="InterPro" id="IPR036565">
    <property type="entry name" value="Mur-like_cat_sf"/>
</dbReference>
<evidence type="ECO:0000256" key="10">
    <source>
        <dbReference type="HAMAP-Rule" id="MF_02019"/>
    </source>
</evidence>
<dbReference type="GO" id="GO:0005524">
    <property type="term" value="F:ATP binding"/>
    <property type="evidence" value="ECO:0007669"/>
    <property type="project" value="UniProtKB-UniRule"/>
</dbReference>
<dbReference type="PANTHER" id="PTHR43024">
    <property type="entry name" value="UDP-N-ACETYLMURAMOYL-TRIPEPTIDE--D-ALANYL-D-ALANINE LIGASE"/>
    <property type="match status" value="1"/>
</dbReference>
<dbReference type="GO" id="GO:0005737">
    <property type="term" value="C:cytoplasm"/>
    <property type="evidence" value="ECO:0007669"/>
    <property type="project" value="UniProtKB-SubCell"/>
</dbReference>
<evidence type="ECO:0000256" key="11">
    <source>
        <dbReference type="RuleBase" id="RU004136"/>
    </source>
</evidence>
<dbReference type="GO" id="GO:0047480">
    <property type="term" value="F:UDP-N-acetylmuramoyl-tripeptide-D-alanyl-D-alanine ligase activity"/>
    <property type="evidence" value="ECO:0007669"/>
    <property type="project" value="UniProtKB-UniRule"/>
</dbReference>
<dbReference type="Gene3D" id="3.40.1190.10">
    <property type="entry name" value="Mur-like, catalytic domain"/>
    <property type="match status" value="1"/>
</dbReference>
<evidence type="ECO:0000256" key="6">
    <source>
        <dbReference type="ARBA" id="ARBA00022960"/>
    </source>
</evidence>
<dbReference type="NCBIfam" id="TIGR01143">
    <property type="entry name" value="murF"/>
    <property type="match status" value="1"/>
</dbReference>